<evidence type="ECO:0000256" key="6">
    <source>
        <dbReference type="ARBA" id="ARBA00048617"/>
    </source>
</evidence>
<proteinExistence type="inferred from homology"/>
<feature type="domain" description="Tetrapyrrole biosynthesis uroporphyrinogen III synthase" evidence="8">
    <location>
        <begin position="28"/>
        <end position="234"/>
    </location>
</feature>
<evidence type="ECO:0000256" key="7">
    <source>
        <dbReference type="RuleBase" id="RU366031"/>
    </source>
</evidence>
<dbReference type="Pfam" id="PF02602">
    <property type="entry name" value="HEM4"/>
    <property type="match status" value="1"/>
</dbReference>
<comment type="function">
    <text evidence="7">Catalyzes cyclization of the linear tetrapyrrole, hydroxymethylbilane, to the macrocyclic uroporphyrinogen III.</text>
</comment>
<dbReference type="CDD" id="cd06578">
    <property type="entry name" value="HemD"/>
    <property type="match status" value="1"/>
</dbReference>
<dbReference type="PANTHER" id="PTHR38042:SF1">
    <property type="entry name" value="UROPORPHYRINOGEN-III SYNTHASE, CHLOROPLASTIC"/>
    <property type="match status" value="1"/>
</dbReference>
<keyword evidence="4 7" id="KW-0456">Lyase</keyword>
<protein>
    <recommendedName>
        <fullName evidence="3 7">Uroporphyrinogen-III synthase</fullName>
        <ecNumber evidence="3 7">4.2.1.75</ecNumber>
    </recommendedName>
</protein>
<reference evidence="9 10" key="1">
    <citation type="submission" date="2023-09" db="EMBL/GenBank/DDBJ databases">
        <title>Pyrofollis japonicus gen. nov. sp. nov., a novel member of the family Pyrodictiaceae isolated from the Iheya North hydrothermal field.</title>
        <authorList>
            <person name="Miyazaki U."/>
            <person name="Sanari M."/>
            <person name="Tame A."/>
            <person name="Kitajima M."/>
            <person name="Okamoto A."/>
            <person name="Sawayama S."/>
            <person name="Miyazaki J."/>
            <person name="Takai K."/>
            <person name="Nakagawa S."/>
        </authorList>
    </citation>
    <scope>NUCLEOTIDE SEQUENCE [LARGE SCALE GENOMIC DNA]</scope>
    <source>
        <strain evidence="9 10">AV2</strain>
    </source>
</reference>
<comment type="pathway">
    <text evidence="1 7">Porphyrin-containing compound metabolism; protoporphyrin-IX biosynthesis; coproporphyrinogen-III from 5-aminolevulinate: step 3/4.</text>
</comment>
<dbReference type="InterPro" id="IPR039793">
    <property type="entry name" value="UROS/Hem4"/>
</dbReference>
<evidence type="ECO:0000256" key="4">
    <source>
        <dbReference type="ARBA" id="ARBA00023239"/>
    </source>
</evidence>
<dbReference type="SUPFAM" id="SSF69618">
    <property type="entry name" value="HemD-like"/>
    <property type="match status" value="1"/>
</dbReference>
<dbReference type="Proteomes" id="UP001341135">
    <property type="component" value="Chromosome"/>
</dbReference>
<evidence type="ECO:0000313" key="10">
    <source>
        <dbReference type="Proteomes" id="UP001341135"/>
    </source>
</evidence>
<sequence length="254" mass="27842">MAPKLDRRPHVLLLRPPGSEPGRLAEIAVVAHIPVIDVEPVPGAAEKVEKELEKSDWVVFTSPRAPRLLASLLEKIRVLQTQGRIRVAAVGPKTRQVLEQHGVRTDYVPREYRGAALAEELASLRPRRVLLPRSEKAVPDLVRGLESHGIEAVEIPLYRVVVLDRMASAAARIADMFDYVVFTSPSIAEAFTKHYPSPGSPGFKPVAIGPTTAKKLKELGYPEALYPSEYTLDGVGSLIEELEGGRASRVGGRW</sequence>
<comment type="catalytic activity">
    <reaction evidence="6 7">
        <text>hydroxymethylbilane = uroporphyrinogen III + H2O</text>
        <dbReference type="Rhea" id="RHEA:18965"/>
        <dbReference type="ChEBI" id="CHEBI:15377"/>
        <dbReference type="ChEBI" id="CHEBI:57308"/>
        <dbReference type="ChEBI" id="CHEBI:57845"/>
        <dbReference type="EC" id="4.2.1.75"/>
    </reaction>
</comment>
<evidence type="ECO:0000256" key="3">
    <source>
        <dbReference type="ARBA" id="ARBA00013109"/>
    </source>
</evidence>
<evidence type="ECO:0000256" key="5">
    <source>
        <dbReference type="ARBA" id="ARBA00023244"/>
    </source>
</evidence>
<organism evidence="9 10">
    <name type="scientific">Pyrodictium abyssi</name>
    <dbReference type="NCBI Taxonomy" id="54256"/>
    <lineage>
        <taxon>Archaea</taxon>
        <taxon>Thermoproteota</taxon>
        <taxon>Thermoprotei</taxon>
        <taxon>Desulfurococcales</taxon>
        <taxon>Pyrodictiaceae</taxon>
        <taxon>Pyrodictium</taxon>
    </lineage>
</organism>
<dbReference type="EC" id="4.2.1.75" evidence="3 7"/>
<keyword evidence="5 7" id="KW-0627">Porphyrin biosynthesis</keyword>
<comment type="similarity">
    <text evidence="2 7">Belongs to the uroporphyrinogen-III synthase family.</text>
</comment>
<dbReference type="EMBL" id="AP028907">
    <property type="protein sequence ID" value="BES81990.1"/>
    <property type="molecule type" value="Genomic_DNA"/>
</dbReference>
<name>A0ABM8J046_9CREN</name>
<dbReference type="PANTHER" id="PTHR38042">
    <property type="entry name" value="UROPORPHYRINOGEN-III SYNTHASE, CHLOROPLASTIC"/>
    <property type="match status" value="1"/>
</dbReference>
<dbReference type="Gene3D" id="3.40.50.10090">
    <property type="match status" value="2"/>
</dbReference>
<dbReference type="InterPro" id="IPR036108">
    <property type="entry name" value="4pyrrol_syn_uPrphyn_synt_sf"/>
</dbReference>
<evidence type="ECO:0000256" key="2">
    <source>
        <dbReference type="ARBA" id="ARBA00008133"/>
    </source>
</evidence>
<evidence type="ECO:0000259" key="8">
    <source>
        <dbReference type="Pfam" id="PF02602"/>
    </source>
</evidence>
<gene>
    <name evidence="9" type="ORF">PABY_15570</name>
</gene>
<dbReference type="InterPro" id="IPR003754">
    <property type="entry name" value="4pyrrol_synth_uPrphyn_synth"/>
</dbReference>
<evidence type="ECO:0000256" key="1">
    <source>
        <dbReference type="ARBA" id="ARBA00004772"/>
    </source>
</evidence>
<evidence type="ECO:0000313" key="9">
    <source>
        <dbReference type="EMBL" id="BES81990.1"/>
    </source>
</evidence>
<keyword evidence="10" id="KW-1185">Reference proteome</keyword>
<dbReference type="GeneID" id="89289567"/>
<accession>A0ABM8J046</accession>
<dbReference type="RefSeq" id="WP_338248883.1">
    <property type="nucleotide sequence ID" value="NZ_AP028907.1"/>
</dbReference>